<name>A0A6N2V610_9BACE</name>
<dbReference type="RefSeq" id="WP_156729920.1">
    <property type="nucleotide sequence ID" value="NZ_CACRSZ010000049.1"/>
</dbReference>
<dbReference type="EMBL" id="CACRSZ010000049">
    <property type="protein sequence ID" value="VYT25829.1"/>
    <property type="molecule type" value="Genomic_DNA"/>
</dbReference>
<accession>A0A6N2V610</accession>
<protein>
    <submittedName>
        <fullName evidence="1">Uncharacterized protein</fullName>
    </submittedName>
</protein>
<proteinExistence type="predicted"/>
<sequence>MKNQTIKIQKNDGYVFNTVSKQLEKYEFISCKFNFIKNEIQYKCRLGGVEKIIEDNNLKVYASESDYKKDTPLGFCERFFNDAMHCAYGFTPQWNDGKPYAWEYKNGDAAQVDISDITFSTNNNWEFGKDDSRQIYESHSRVFCFHDLIVKEGDGSIKVRKSPASRLLPNDEQKALIEELQSVLQKLTSADMKLMYNTDNVKLYAVPMGGIQDLKTWDDGEEENIQIQDMITEIKSEGVLSYIPDDGGPLAIFKE</sequence>
<reference evidence="1" key="1">
    <citation type="submission" date="2019-11" db="EMBL/GenBank/DDBJ databases">
        <authorList>
            <person name="Feng L."/>
        </authorList>
    </citation>
    <scope>NUCLEOTIDE SEQUENCE</scope>
    <source>
        <strain evidence="1">BfaecisLFYP10</strain>
    </source>
</reference>
<gene>
    <name evidence="1" type="ORF">BFLFYP10_02043</name>
</gene>
<dbReference type="AlphaFoldDB" id="A0A6N2V610"/>
<organism evidence="1">
    <name type="scientific">Bacteroides faecis</name>
    <dbReference type="NCBI Taxonomy" id="674529"/>
    <lineage>
        <taxon>Bacteria</taxon>
        <taxon>Pseudomonadati</taxon>
        <taxon>Bacteroidota</taxon>
        <taxon>Bacteroidia</taxon>
        <taxon>Bacteroidales</taxon>
        <taxon>Bacteroidaceae</taxon>
        <taxon>Bacteroides</taxon>
    </lineage>
</organism>
<evidence type="ECO:0000313" key="1">
    <source>
        <dbReference type="EMBL" id="VYT25829.1"/>
    </source>
</evidence>